<keyword evidence="8" id="KW-1133">Transmembrane helix</keyword>
<dbReference type="InterPro" id="IPR012933">
    <property type="entry name" value="HicA_mRNA_interferase"/>
</dbReference>
<protein>
    <submittedName>
        <fullName evidence="9">Predicted RNA binding protein YcfA, dsRBD-like fold, HicA-like mRNA interferase family</fullName>
    </submittedName>
</protein>
<keyword evidence="5" id="KW-0378">Hydrolase</keyword>
<evidence type="ECO:0000256" key="3">
    <source>
        <dbReference type="ARBA" id="ARBA00022722"/>
    </source>
</evidence>
<keyword evidence="7" id="KW-0346">Stress response</keyword>
<keyword evidence="3" id="KW-0540">Nuclease</keyword>
<gene>
    <name evidence="11" type="ORF">BECKSD772D_GA0070982_10213</name>
    <name evidence="10" type="ORF">BECKSD772E_GA0070983_12791</name>
    <name evidence="9" type="ORF">BECKSD772F_GA0070984_12941</name>
</gene>
<reference evidence="9" key="1">
    <citation type="submission" date="2019-02" db="EMBL/GenBank/DDBJ databases">
        <authorList>
            <person name="Gruber-Vodicka R. H."/>
            <person name="Seah K. B. B."/>
        </authorList>
    </citation>
    <scope>NUCLEOTIDE SEQUENCE</scope>
    <source>
        <strain evidence="11">BECK_S127</strain>
        <strain evidence="10">BECK_S1320</strain>
        <strain evidence="9">BECK_S1321</strain>
    </source>
</reference>
<dbReference type="GO" id="GO:0004519">
    <property type="term" value="F:endonuclease activity"/>
    <property type="evidence" value="ECO:0007669"/>
    <property type="project" value="UniProtKB-KW"/>
</dbReference>
<keyword evidence="8" id="KW-0812">Transmembrane</keyword>
<feature type="transmembrane region" description="Helical" evidence="8">
    <location>
        <begin position="20"/>
        <end position="43"/>
    </location>
</feature>
<evidence type="ECO:0000256" key="1">
    <source>
        <dbReference type="ARBA" id="ARBA00006620"/>
    </source>
</evidence>
<dbReference type="GO" id="GO:0016787">
    <property type="term" value="F:hydrolase activity"/>
    <property type="evidence" value="ECO:0007669"/>
    <property type="project" value="UniProtKB-KW"/>
</dbReference>
<dbReference type="Pfam" id="PF07927">
    <property type="entry name" value="HicA_toxin"/>
    <property type="match status" value="1"/>
</dbReference>
<proteinExistence type="inferred from homology"/>
<sequence>MGWGNDTRTLRIGLDATFSVGNSILTGSQLLMFAGAGFLLGVIRARVVWRLSARWQEAVTFYDTGAVPAIAAPRAVLAQGAYQGPLNLSAHRNMKFSELVRLLEKNGFRLIKEKGSIRYYGKEDCENIVRVDYHGAKEIPKGTCLAILKAAKIEK</sequence>
<dbReference type="Gene3D" id="3.30.920.30">
    <property type="entry name" value="Hypothetical protein"/>
    <property type="match status" value="1"/>
</dbReference>
<dbReference type="AlphaFoldDB" id="A0A450YXX1"/>
<dbReference type="GO" id="GO:0003729">
    <property type="term" value="F:mRNA binding"/>
    <property type="evidence" value="ECO:0007669"/>
    <property type="project" value="InterPro"/>
</dbReference>
<evidence type="ECO:0000256" key="8">
    <source>
        <dbReference type="SAM" id="Phobius"/>
    </source>
</evidence>
<evidence type="ECO:0000256" key="5">
    <source>
        <dbReference type="ARBA" id="ARBA00022801"/>
    </source>
</evidence>
<keyword evidence="8" id="KW-0472">Membrane</keyword>
<dbReference type="InterPro" id="IPR038570">
    <property type="entry name" value="HicA_sf"/>
</dbReference>
<keyword evidence="6" id="KW-0694">RNA-binding</keyword>
<keyword evidence="4" id="KW-0255">Endonuclease</keyword>
<evidence type="ECO:0000313" key="11">
    <source>
        <dbReference type="EMBL" id="VFK78650.1"/>
    </source>
</evidence>
<dbReference type="EMBL" id="CAADFR010000294">
    <property type="protein sequence ID" value="VFK46335.1"/>
    <property type="molecule type" value="Genomic_DNA"/>
</dbReference>
<evidence type="ECO:0000256" key="7">
    <source>
        <dbReference type="ARBA" id="ARBA00023016"/>
    </source>
</evidence>
<evidence type="ECO:0000256" key="4">
    <source>
        <dbReference type="ARBA" id="ARBA00022759"/>
    </source>
</evidence>
<dbReference type="EMBL" id="CAADHB010000021">
    <property type="protein sequence ID" value="VFK78650.1"/>
    <property type="molecule type" value="Genomic_DNA"/>
</dbReference>
<dbReference type="EMBL" id="CAADFU010000279">
    <property type="protein sequence ID" value="VFK49908.1"/>
    <property type="molecule type" value="Genomic_DNA"/>
</dbReference>
<evidence type="ECO:0000313" key="10">
    <source>
        <dbReference type="EMBL" id="VFK49908.1"/>
    </source>
</evidence>
<keyword evidence="2" id="KW-1277">Toxin-antitoxin system</keyword>
<comment type="similarity">
    <text evidence="1">Belongs to the HicA mRNA interferase family.</text>
</comment>
<name>A0A450YXX1_9GAMM</name>
<dbReference type="SUPFAM" id="SSF54786">
    <property type="entry name" value="YcfA/nrd intein domain"/>
    <property type="match status" value="1"/>
</dbReference>
<accession>A0A450YXX1</accession>
<evidence type="ECO:0000256" key="6">
    <source>
        <dbReference type="ARBA" id="ARBA00022884"/>
    </source>
</evidence>
<evidence type="ECO:0000256" key="2">
    <source>
        <dbReference type="ARBA" id="ARBA00022649"/>
    </source>
</evidence>
<evidence type="ECO:0000313" key="9">
    <source>
        <dbReference type="EMBL" id="VFK46335.1"/>
    </source>
</evidence>
<organism evidence="9">
    <name type="scientific">Candidatus Kentrum sp. SD</name>
    <dbReference type="NCBI Taxonomy" id="2126332"/>
    <lineage>
        <taxon>Bacteria</taxon>
        <taxon>Pseudomonadati</taxon>
        <taxon>Pseudomonadota</taxon>
        <taxon>Gammaproteobacteria</taxon>
        <taxon>Candidatus Kentrum</taxon>
    </lineage>
</organism>